<gene>
    <name evidence="1" type="ORF">T05_13523</name>
</gene>
<name>A0A0V0UF22_9BILA</name>
<keyword evidence="2" id="KW-1185">Reference proteome</keyword>
<protein>
    <submittedName>
        <fullName evidence="1">Uncharacterized protein</fullName>
    </submittedName>
</protein>
<dbReference type="Proteomes" id="UP000055048">
    <property type="component" value="Unassembled WGS sequence"/>
</dbReference>
<evidence type="ECO:0000313" key="2">
    <source>
        <dbReference type="Proteomes" id="UP000055048"/>
    </source>
</evidence>
<evidence type="ECO:0000313" key="1">
    <source>
        <dbReference type="EMBL" id="KRX50116.1"/>
    </source>
</evidence>
<organism evidence="1 2">
    <name type="scientific">Trichinella murrelli</name>
    <dbReference type="NCBI Taxonomy" id="144512"/>
    <lineage>
        <taxon>Eukaryota</taxon>
        <taxon>Metazoa</taxon>
        <taxon>Ecdysozoa</taxon>
        <taxon>Nematoda</taxon>
        <taxon>Enoplea</taxon>
        <taxon>Dorylaimia</taxon>
        <taxon>Trichinellida</taxon>
        <taxon>Trichinellidae</taxon>
        <taxon>Trichinella</taxon>
    </lineage>
</organism>
<sequence>MQLKTEFKKATEVELNAWNKLTILSFADDVVYAFSPLTYLSLFTKKLEDH</sequence>
<accession>A0A0V0UF22</accession>
<dbReference type="AlphaFoldDB" id="A0A0V0UF22"/>
<comment type="caution">
    <text evidence="1">The sequence shown here is derived from an EMBL/GenBank/DDBJ whole genome shotgun (WGS) entry which is preliminary data.</text>
</comment>
<dbReference type="EMBL" id="JYDJ01000009">
    <property type="protein sequence ID" value="KRX50116.1"/>
    <property type="molecule type" value="Genomic_DNA"/>
</dbReference>
<proteinExistence type="predicted"/>
<reference evidence="1 2" key="1">
    <citation type="submission" date="2015-01" db="EMBL/GenBank/DDBJ databases">
        <title>Evolution of Trichinella species and genotypes.</title>
        <authorList>
            <person name="Korhonen P.K."/>
            <person name="Edoardo P."/>
            <person name="Giuseppe L.R."/>
            <person name="Gasser R.B."/>
        </authorList>
    </citation>
    <scope>NUCLEOTIDE SEQUENCE [LARGE SCALE GENOMIC DNA]</scope>
    <source>
        <strain evidence="1">ISS417</strain>
    </source>
</reference>